<dbReference type="PROSITE" id="PS50181">
    <property type="entry name" value="FBOX"/>
    <property type="match status" value="1"/>
</dbReference>
<dbReference type="eggNOG" id="ENOG502T3ZX">
    <property type="taxonomic scope" value="Eukaryota"/>
</dbReference>
<dbReference type="RefSeq" id="XP_007721020.1">
    <property type="nucleotide sequence ID" value="XM_007722830.1"/>
</dbReference>
<dbReference type="SUPFAM" id="SSF81383">
    <property type="entry name" value="F-box domain"/>
    <property type="match status" value="1"/>
</dbReference>
<proteinExistence type="predicted"/>
<evidence type="ECO:0000313" key="2">
    <source>
        <dbReference type="EMBL" id="EXJ93526.1"/>
    </source>
</evidence>
<dbReference type="InterPro" id="IPR036047">
    <property type="entry name" value="F-box-like_dom_sf"/>
</dbReference>
<reference evidence="2 3" key="1">
    <citation type="submission" date="2013-03" db="EMBL/GenBank/DDBJ databases">
        <title>The Genome Sequence of Capronia coronata CBS 617.96.</title>
        <authorList>
            <consortium name="The Broad Institute Genomics Platform"/>
            <person name="Cuomo C."/>
            <person name="de Hoog S."/>
            <person name="Gorbushina A."/>
            <person name="Walker B."/>
            <person name="Young S.K."/>
            <person name="Zeng Q."/>
            <person name="Gargeya S."/>
            <person name="Fitzgerald M."/>
            <person name="Haas B."/>
            <person name="Abouelleil A."/>
            <person name="Allen A.W."/>
            <person name="Alvarado L."/>
            <person name="Arachchi H.M."/>
            <person name="Berlin A.M."/>
            <person name="Chapman S.B."/>
            <person name="Gainer-Dewar J."/>
            <person name="Goldberg J."/>
            <person name="Griggs A."/>
            <person name="Gujja S."/>
            <person name="Hansen M."/>
            <person name="Howarth C."/>
            <person name="Imamovic A."/>
            <person name="Ireland A."/>
            <person name="Larimer J."/>
            <person name="McCowan C."/>
            <person name="Murphy C."/>
            <person name="Pearson M."/>
            <person name="Poon T.W."/>
            <person name="Priest M."/>
            <person name="Roberts A."/>
            <person name="Saif S."/>
            <person name="Shea T."/>
            <person name="Sisk P."/>
            <person name="Sykes S."/>
            <person name="Wortman J."/>
            <person name="Nusbaum C."/>
            <person name="Birren B."/>
        </authorList>
    </citation>
    <scope>NUCLEOTIDE SEQUENCE [LARGE SCALE GENOMIC DNA]</scope>
    <source>
        <strain evidence="2 3">CBS 617.96</strain>
    </source>
</reference>
<dbReference type="GeneID" id="19156819"/>
<evidence type="ECO:0000313" key="3">
    <source>
        <dbReference type="Proteomes" id="UP000019484"/>
    </source>
</evidence>
<sequence length="482" mass="56212">MDQLPAELVTYLCQFLTRPSLASFRLTCRAFAALAEEHLFHDFEFRLYPSLRRLRQLEELAANRSIASRLRCITYESGIPLEYADHRYWQAQVYQEKSSAWERSLAAQGNARDTYMEFHEALQARFTPELSRRYDLYRWHLDQQAAIMAESGIRQVLMWAMDKLSHSSPILRFKLIMAEPQIQLEELEAFRPKEEANSNPYDPDPRRRVVNRRQHCLDHFINFLDAARRSRCNVSDLTAVDMPHQLLTVDSVHGRQVLEEIFKGLKRLNIKVSEFPHSDWLSRGGMWEVYFGGRNLAAQRLRMLLDSPSTLEHLSLEFPVGREAEFSFELFDRTNLDRFPRSWLPRLKSLTLCHFRSPYDDLEAFLAEGKNIEALVLKHGRLENGAMTTLLDYLSQRRLPSVSLLGTWYVDRDCGEWHSHSEQDFTDCLAATSYEGPYAHMAHHQNDSSPPCGKTNLTRKCGFIRLMIDTVIISDRIILTMY</sequence>
<dbReference type="Proteomes" id="UP000019484">
    <property type="component" value="Unassembled WGS sequence"/>
</dbReference>
<dbReference type="CDD" id="cd09917">
    <property type="entry name" value="F-box_SF"/>
    <property type="match status" value="1"/>
</dbReference>
<dbReference type="OrthoDB" id="5422579at2759"/>
<accession>W9YW79</accession>
<evidence type="ECO:0000259" key="1">
    <source>
        <dbReference type="PROSITE" id="PS50181"/>
    </source>
</evidence>
<organism evidence="2 3">
    <name type="scientific">Capronia coronata CBS 617.96</name>
    <dbReference type="NCBI Taxonomy" id="1182541"/>
    <lineage>
        <taxon>Eukaryota</taxon>
        <taxon>Fungi</taxon>
        <taxon>Dikarya</taxon>
        <taxon>Ascomycota</taxon>
        <taxon>Pezizomycotina</taxon>
        <taxon>Eurotiomycetes</taxon>
        <taxon>Chaetothyriomycetidae</taxon>
        <taxon>Chaetothyriales</taxon>
        <taxon>Herpotrichiellaceae</taxon>
        <taxon>Capronia</taxon>
    </lineage>
</organism>
<name>W9YW79_9EURO</name>
<dbReference type="HOGENOM" id="CLU_563853_0_0_1"/>
<protein>
    <recommendedName>
        <fullName evidence="1">F-box domain-containing protein</fullName>
    </recommendedName>
</protein>
<keyword evidence="3" id="KW-1185">Reference proteome</keyword>
<dbReference type="InterPro" id="IPR001810">
    <property type="entry name" value="F-box_dom"/>
</dbReference>
<feature type="domain" description="F-box" evidence="1">
    <location>
        <begin position="1"/>
        <end position="48"/>
    </location>
</feature>
<comment type="caution">
    <text evidence="2">The sequence shown here is derived from an EMBL/GenBank/DDBJ whole genome shotgun (WGS) entry which is preliminary data.</text>
</comment>
<dbReference type="EMBL" id="AMWN01000002">
    <property type="protein sequence ID" value="EXJ93526.1"/>
    <property type="molecule type" value="Genomic_DNA"/>
</dbReference>
<gene>
    <name evidence="2" type="ORF">A1O1_01918</name>
</gene>
<dbReference type="AlphaFoldDB" id="W9YW79"/>
<dbReference type="STRING" id="1182541.W9YW79"/>